<comment type="subcellular location">
    <subcellularLocation>
        <location evidence="1">Cell envelope</location>
    </subcellularLocation>
</comment>
<evidence type="ECO:0000256" key="1">
    <source>
        <dbReference type="ARBA" id="ARBA00004196"/>
    </source>
</evidence>
<dbReference type="PANTHER" id="PTHR30386">
    <property type="entry name" value="MEMBRANE FUSION SUBUNIT OF EMRAB-TOLC MULTIDRUG EFFLUX PUMP"/>
    <property type="match status" value="1"/>
</dbReference>
<dbReference type="Pfam" id="PF25885">
    <property type="entry name" value="HH_EMRA"/>
    <property type="match status" value="1"/>
</dbReference>
<dbReference type="Gene3D" id="2.40.50.100">
    <property type="match status" value="1"/>
</dbReference>
<feature type="region of interest" description="Disordered" evidence="2">
    <location>
        <begin position="351"/>
        <end position="373"/>
    </location>
</feature>
<evidence type="ECO:0000256" key="3">
    <source>
        <dbReference type="SAM" id="Phobius"/>
    </source>
</evidence>
<accession>A0ABT2LA39</accession>
<gene>
    <name evidence="5" type="ORF">N5J06_14010</name>
</gene>
<evidence type="ECO:0000313" key="5">
    <source>
        <dbReference type="EMBL" id="MCT7312074.1"/>
    </source>
</evidence>
<feature type="region of interest" description="Disordered" evidence="2">
    <location>
        <begin position="1"/>
        <end position="20"/>
    </location>
</feature>
<dbReference type="InterPro" id="IPR058633">
    <property type="entry name" value="EmrA/FarA_HH"/>
</dbReference>
<evidence type="ECO:0000256" key="2">
    <source>
        <dbReference type="SAM" id="MobiDB-lite"/>
    </source>
</evidence>
<dbReference type="PANTHER" id="PTHR30386:SF19">
    <property type="entry name" value="MULTIDRUG EXPORT PROTEIN EMRA-RELATED"/>
    <property type="match status" value="1"/>
</dbReference>
<feature type="compositionally biased region" description="Low complexity" evidence="2">
    <location>
        <begin position="430"/>
        <end position="445"/>
    </location>
</feature>
<reference evidence="5 6" key="1">
    <citation type="journal article" date="2023" name="Front. Microbiol.">
        <title>Ralstonia chuxiongensis sp. nov., Ralstonia mojiangensis sp. nov., and Ralstonia soli sp. nov., isolated from tobacco fields, are three novel species in the family Burkholderiaceae.</title>
        <authorList>
            <person name="Lu C.H."/>
            <person name="Zhang Y.Y."/>
            <person name="Jiang N."/>
            <person name="Chen W."/>
            <person name="Shao X."/>
            <person name="Zhao Z.M."/>
            <person name="Lu W.L."/>
            <person name="Hu X."/>
            <person name="Xi Y.X."/>
            <person name="Zou S.Y."/>
            <person name="Wei Q.J."/>
            <person name="Lin Z.L."/>
            <person name="Gong L."/>
            <person name="Gai X.T."/>
            <person name="Zhang L.Q."/>
            <person name="Li J.Y."/>
            <person name="Jin Y."/>
            <person name="Xia Z.Y."/>
        </authorList>
    </citation>
    <scope>NUCLEOTIDE SEQUENCE [LARGE SCALE GENOMIC DNA]</scope>
    <source>
        <strain evidence="5 6">22TCJT01-1</strain>
    </source>
</reference>
<evidence type="ECO:0000313" key="6">
    <source>
        <dbReference type="Proteomes" id="UP001164420"/>
    </source>
</evidence>
<organism evidence="5 6">
    <name type="scientific">Ralstonia mojiangensis</name>
    <dbReference type="NCBI Taxonomy" id="2953895"/>
    <lineage>
        <taxon>Bacteria</taxon>
        <taxon>Pseudomonadati</taxon>
        <taxon>Pseudomonadota</taxon>
        <taxon>Betaproteobacteria</taxon>
        <taxon>Burkholderiales</taxon>
        <taxon>Burkholderiaceae</taxon>
        <taxon>Ralstonia</taxon>
    </lineage>
</organism>
<proteinExistence type="predicted"/>
<dbReference type="Proteomes" id="UP001164420">
    <property type="component" value="Unassembled WGS sequence"/>
</dbReference>
<name>A0ABT2LA39_9RALS</name>
<keyword evidence="3" id="KW-0812">Transmembrane</keyword>
<feature type="transmembrane region" description="Helical" evidence="3">
    <location>
        <begin position="28"/>
        <end position="48"/>
    </location>
</feature>
<comment type="caution">
    <text evidence="5">The sequence shown here is derived from an EMBL/GenBank/DDBJ whole genome shotgun (WGS) entry which is preliminary data.</text>
</comment>
<dbReference type="RefSeq" id="WP_260781027.1">
    <property type="nucleotide sequence ID" value="NZ_JAOCQI010000002.1"/>
</dbReference>
<feature type="domain" description="Multidrug export protein EmrA/FarA alpha-helical hairpin" evidence="4">
    <location>
        <begin position="101"/>
        <end position="220"/>
    </location>
</feature>
<dbReference type="Gene3D" id="1.10.287.470">
    <property type="entry name" value="Helix hairpin bin"/>
    <property type="match status" value="1"/>
</dbReference>
<dbReference type="Gene3D" id="2.40.30.170">
    <property type="match status" value="1"/>
</dbReference>
<dbReference type="EMBL" id="JAOCQI010000002">
    <property type="protein sequence ID" value="MCT7312074.1"/>
    <property type="molecule type" value="Genomic_DNA"/>
</dbReference>
<feature type="region of interest" description="Disordered" evidence="2">
    <location>
        <begin position="418"/>
        <end position="445"/>
    </location>
</feature>
<keyword evidence="6" id="KW-1185">Reference proteome</keyword>
<keyword evidence="3" id="KW-1133">Transmembrane helix</keyword>
<keyword evidence="3" id="KW-0472">Membrane</keyword>
<evidence type="ECO:0000259" key="4">
    <source>
        <dbReference type="Pfam" id="PF25885"/>
    </source>
</evidence>
<protein>
    <submittedName>
        <fullName evidence="5">HlyD family efflux transporter periplasmic adaptor subunit</fullName>
    </submittedName>
</protein>
<sequence>MNQTTPSAAPGAPAPATQPASKNTRKRLLILLGLSAALVAAGYGAYYYTVARFHEETDDAYVNGNLIQLTPQVSGTVVSVNADDTQIVKAGEPVVTLDTADAKVALAAAEAALGQTVRQVSALYANNNVLAATVQQRQIDLARARGDLRRRAEVVESGAVAAEDLAHARDAVTAAEAALDTARQQLASNRTLTDQATVTAHPSVLAAAAKVREAYLADARNALPAPVTGYVARRSVQVGQRVAPGNSLMAIVPLDGVWVDANFKEVQLQHIRIGQPVELHADVYGAKVTYHGKVVGFSAGTGSAFSALPAQNATGNWIKVVQRLPVRVQLDPAELREHPLQVGLSMQVDVQTRREDGSRLASSRRSGGEAPVRTTYRTDVFQRYGEQADREIARIISQNHNAPVSTEQAAERVALQKPKAVLQPEQNRLRAAPGASAHRAGPAAA</sequence>
<dbReference type="InterPro" id="IPR050739">
    <property type="entry name" value="MFP"/>
</dbReference>
<dbReference type="SUPFAM" id="SSF111369">
    <property type="entry name" value="HlyD-like secretion proteins"/>
    <property type="match status" value="2"/>
</dbReference>